<dbReference type="Pfam" id="PF05762">
    <property type="entry name" value="VWA_CoxE"/>
    <property type="match status" value="1"/>
</dbReference>
<protein>
    <recommendedName>
        <fullName evidence="2">VWFA domain-containing protein</fullName>
    </recommendedName>
</protein>
<organism evidence="3 4">
    <name type="scientific">Nocardiopsis ansamitocini</name>
    <dbReference type="NCBI Taxonomy" id="1670832"/>
    <lineage>
        <taxon>Bacteria</taxon>
        <taxon>Bacillati</taxon>
        <taxon>Actinomycetota</taxon>
        <taxon>Actinomycetes</taxon>
        <taxon>Streptosporangiales</taxon>
        <taxon>Nocardiopsidaceae</taxon>
        <taxon>Nocardiopsis</taxon>
    </lineage>
</organism>
<evidence type="ECO:0000313" key="3">
    <source>
        <dbReference type="EMBL" id="GLU49452.1"/>
    </source>
</evidence>
<evidence type="ECO:0000313" key="4">
    <source>
        <dbReference type="Proteomes" id="UP001165092"/>
    </source>
</evidence>
<dbReference type="InterPro" id="IPR050458">
    <property type="entry name" value="LolB"/>
</dbReference>
<feature type="region of interest" description="Disordered" evidence="1">
    <location>
        <begin position="1"/>
        <end position="20"/>
    </location>
</feature>
<proteinExistence type="predicted"/>
<dbReference type="PANTHER" id="PTHR30634">
    <property type="entry name" value="OUTER MEMBRANE LOLAB LIPOPROTEIN INSERTION APPARATUS"/>
    <property type="match status" value="1"/>
</dbReference>
<gene>
    <name evidence="3" type="ORF">Nans01_38030</name>
</gene>
<dbReference type="InterPro" id="IPR036465">
    <property type="entry name" value="vWFA_dom_sf"/>
</dbReference>
<feature type="region of interest" description="Disordered" evidence="1">
    <location>
        <begin position="871"/>
        <end position="891"/>
    </location>
</feature>
<evidence type="ECO:0000259" key="2">
    <source>
        <dbReference type="SMART" id="SM00327"/>
    </source>
</evidence>
<keyword evidence="4" id="KW-1185">Reference proteome</keyword>
<comment type="caution">
    <text evidence="3">The sequence shown here is derived from an EMBL/GenBank/DDBJ whole genome shotgun (WGS) entry which is preliminary data.</text>
</comment>
<dbReference type="InterPro" id="IPR008912">
    <property type="entry name" value="Uncharacterised_CoxE"/>
</dbReference>
<evidence type="ECO:0000256" key="1">
    <source>
        <dbReference type="SAM" id="MobiDB-lite"/>
    </source>
</evidence>
<sequence length="1199" mass="125545">MSARAAAPHGADTATGIGPDEATALPEALAAARAPHIIGVRHHSPALAAAMPALLEAASPDAVLVELPLEAQPWLEWLAHPDTRAPVALVLGDPSRDRHGYYPFADFSPELAALRWAYANGVPAYAIDLPCALSVPDDAPDFDRTPGLTDALLRTTATTDSEEMWDRMVEARSYGAQPEQVRRAALTFGWATRADTLGRGGAGARDRAREAWMRRRIAEIGARRPVAVVGAFHAAALLPDDHRFAHLRGPQPDGLPATAEVTVPAPGTATDTGLTTALIPYTFALLDSRSGYPAGIRDPQWQQDVYETGGRPEEVERAAARRFAGLGTHLRAQGHVSGVTDTVAAYRMARDLAVLRGLPAPGRRELIESLTSALAQGEPLGRARAIARAAQRELVGSRRGAPAPQSPEAGLTVHVRVLLADLGLPGPDGSGKVEEIRLDPLRTRRDRDRHIALQRLCAAGVGYAEQRGSSGVGGTEALGRTWSVRWSPTTAATVELSACYGITLDQAARGRLRARLRTAQESADNGEITPAVAGALLGDAAECALPDLVGELGERIETEVLPRAGLADAVELHEHVRRIAAGQVPGMAAAPESLTRLGIRLAEAAVASVPGMSGSTDPADAVALLRVVRLVQAQTALPGAVGPQRLLWHLRALAADGGPLAQGAACAALLLLEETGTDEFAARLSGWLDLPAAHGPREGDHAPGRVLSLRLTGVLTVAAAVVEGDPGVLDALTGRVETWSDDAFLQRLPALRDGFETLSTAARSRFLETIIERIGDTGGGLAVAPETAVAWARADLAARDAVHALLPGLTLGASVTAPAEQAPVAGPPRSEEARVIGPADRWRLVLGQAPQAAGEKGARAAAALDELYGRGHGEGSRASGGAGTGASHPAPREWSQELEALFGERVREEVLGRAAQRGRSDVLEQLAPEKVAPSVDLLEQVLSLAGGMPEARVARLRPLVDQLVAQLVRQLARRLAPALSGLSVPRPTRRRGGRLDLGRTLRANLHTVRPGPDGPQVVPERPIFTTKAKKSADWHVRIVVDVSGSMERSTIYAALVAAVLHGLPALSVSFTTFSTQVVDLTDRVSDPLALLLEVAVGGGTDIGAGLAYTRARMTVPGRTIVALITDFEEGGSLSRTLGEVRALAGSGAHLLGLAALDDAGKPVYNKATAQQFVAAGMPVAALSPQELAAWIGEQIRGSG</sequence>
<dbReference type="Gene3D" id="3.40.50.410">
    <property type="entry name" value="von Willebrand factor, type A domain"/>
    <property type="match status" value="1"/>
</dbReference>
<dbReference type="EMBL" id="BSQG01000007">
    <property type="protein sequence ID" value="GLU49452.1"/>
    <property type="molecule type" value="Genomic_DNA"/>
</dbReference>
<reference evidence="3" key="1">
    <citation type="submission" date="2023-02" db="EMBL/GenBank/DDBJ databases">
        <title>Nocardiopsis ansamitocini NBRC 112285.</title>
        <authorList>
            <person name="Ichikawa N."/>
            <person name="Sato H."/>
            <person name="Tonouchi N."/>
        </authorList>
    </citation>
    <scope>NUCLEOTIDE SEQUENCE</scope>
    <source>
        <strain evidence="3">NBRC 112285</strain>
    </source>
</reference>
<dbReference type="Pfam" id="PF18934">
    <property type="entry name" value="DUF5682"/>
    <property type="match status" value="1"/>
</dbReference>
<dbReference type="SUPFAM" id="SSF53300">
    <property type="entry name" value="vWA-like"/>
    <property type="match status" value="1"/>
</dbReference>
<feature type="domain" description="VWFA" evidence="2">
    <location>
        <begin position="1033"/>
        <end position="1189"/>
    </location>
</feature>
<dbReference type="InterPro" id="IPR002035">
    <property type="entry name" value="VWF_A"/>
</dbReference>
<dbReference type="PANTHER" id="PTHR30634:SF7">
    <property type="entry name" value="VWA DOMAIN-CONTAINING PROTEIN"/>
    <property type="match status" value="1"/>
</dbReference>
<dbReference type="SMART" id="SM00327">
    <property type="entry name" value="VWA"/>
    <property type="match status" value="1"/>
</dbReference>
<accession>A0A9W6P9E9</accession>
<dbReference type="InterPro" id="IPR043737">
    <property type="entry name" value="DUF5682"/>
</dbReference>
<dbReference type="AlphaFoldDB" id="A0A9W6P9E9"/>
<dbReference type="RefSeq" id="WP_285760997.1">
    <property type="nucleotide sequence ID" value="NZ_BSQG01000007.1"/>
</dbReference>
<name>A0A9W6P9E9_9ACTN</name>
<dbReference type="Proteomes" id="UP001165092">
    <property type="component" value="Unassembled WGS sequence"/>
</dbReference>